<dbReference type="Proteomes" id="UP000308600">
    <property type="component" value="Unassembled WGS sequence"/>
</dbReference>
<name>A0ACD3AUJ5_9AGAR</name>
<organism evidence="1 2">
    <name type="scientific">Pluteus cervinus</name>
    <dbReference type="NCBI Taxonomy" id="181527"/>
    <lineage>
        <taxon>Eukaryota</taxon>
        <taxon>Fungi</taxon>
        <taxon>Dikarya</taxon>
        <taxon>Basidiomycota</taxon>
        <taxon>Agaricomycotina</taxon>
        <taxon>Agaricomycetes</taxon>
        <taxon>Agaricomycetidae</taxon>
        <taxon>Agaricales</taxon>
        <taxon>Pluteineae</taxon>
        <taxon>Pluteaceae</taxon>
        <taxon>Pluteus</taxon>
    </lineage>
</organism>
<dbReference type="EMBL" id="ML208334">
    <property type="protein sequence ID" value="TFK69245.1"/>
    <property type="molecule type" value="Genomic_DNA"/>
</dbReference>
<reference evidence="1 2" key="1">
    <citation type="journal article" date="2019" name="Nat. Ecol. Evol.">
        <title>Megaphylogeny resolves global patterns of mushroom evolution.</title>
        <authorList>
            <person name="Varga T."/>
            <person name="Krizsan K."/>
            <person name="Foldi C."/>
            <person name="Dima B."/>
            <person name="Sanchez-Garcia M."/>
            <person name="Sanchez-Ramirez S."/>
            <person name="Szollosi G.J."/>
            <person name="Szarkandi J.G."/>
            <person name="Papp V."/>
            <person name="Albert L."/>
            <person name="Andreopoulos W."/>
            <person name="Angelini C."/>
            <person name="Antonin V."/>
            <person name="Barry K.W."/>
            <person name="Bougher N.L."/>
            <person name="Buchanan P."/>
            <person name="Buyck B."/>
            <person name="Bense V."/>
            <person name="Catcheside P."/>
            <person name="Chovatia M."/>
            <person name="Cooper J."/>
            <person name="Damon W."/>
            <person name="Desjardin D."/>
            <person name="Finy P."/>
            <person name="Geml J."/>
            <person name="Haridas S."/>
            <person name="Hughes K."/>
            <person name="Justo A."/>
            <person name="Karasinski D."/>
            <person name="Kautmanova I."/>
            <person name="Kiss B."/>
            <person name="Kocsube S."/>
            <person name="Kotiranta H."/>
            <person name="LaButti K.M."/>
            <person name="Lechner B.E."/>
            <person name="Liimatainen K."/>
            <person name="Lipzen A."/>
            <person name="Lukacs Z."/>
            <person name="Mihaltcheva S."/>
            <person name="Morgado L.N."/>
            <person name="Niskanen T."/>
            <person name="Noordeloos M.E."/>
            <person name="Ohm R.A."/>
            <person name="Ortiz-Santana B."/>
            <person name="Ovrebo C."/>
            <person name="Racz N."/>
            <person name="Riley R."/>
            <person name="Savchenko A."/>
            <person name="Shiryaev A."/>
            <person name="Soop K."/>
            <person name="Spirin V."/>
            <person name="Szebenyi C."/>
            <person name="Tomsovsky M."/>
            <person name="Tulloss R.E."/>
            <person name="Uehling J."/>
            <person name="Grigoriev I.V."/>
            <person name="Vagvolgyi C."/>
            <person name="Papp T."/>
            <person name="Martin F.M."/>
            <person name="Miettinen O."/>
            <person name="Hibbett D.S."/>
            <person name="Nagy L.G."/>
        </authorList>
    </citation>
    <scope>NUCLEOTIDE SEQUENCE [LARGE SCALE GENOMIC DNA]</scope>
    <source>
        <strain evidence="1 2">NL-1719</strain>
    </source>
</reference>
<gene>
    <name evidence="1" type="ORF">BDN72DRAFT_620815</name>
</gene>
<accession>A0ACD3AUJ5</accession>
<evidence type="ECO:0000313" key="1">
    <source>
        <dbReference type="EMBL" id="TFK69245.1"/>
    </source>
</evidence>
<sequence length="638" mass="69764">MIPDLRRYLVPYHPLQGWEPFSFHQVMRKAMKTFLAFSAFKFSVLVSCHQQPLDTNRGEVGHAWVTENHILDDHISTFIEATLSEWGSPGGASVVVVQKADSATLNSSDGWIIEARGYGHADLAGKIPITSDSLFSIGSNSKLFTAATIGLLISDEDLTPRVTWKTKLASLIPEWKLIDPIAQQESTILDALSHRTGMPGHDLAYENGDSIQSVFDRLQHLKPSASFRDIHQYNNMMYCVVSSLPSKLLPSRIPFARYAKKQLLDRLNLVDTTYSYDKALATGRLVQGLAREGVNLSNPLAPSIARVTPFWAPGGGEDGNYMSGAGGIISSGKDLAIWLQTLLSDGVHPLTSETVIPKAALDTISTGYSIPVGRSLYPELSPAVYGLGQGRLSYRGYEMIEHIGYDTGYHSDVLRIPSKGLGIAVLLNDDTYGGYLEKIIGYRILDQALGLEPVDWNNRFKQIVRSSASQRAASTRPSRPLTKLSVPIESLVGIYQNPGYGTIELCAFPIANTTVLSSACNALSKEVDVVLPGVVHPNKPTLVGRWNKVWSTHIVLTHFNDNLFNITAPMSMPTNDPSYPFWPYEVDHPTIKTIVAEFALTSDQGFGLSGGAWGAGVAAEAPSGDTLLDRAEIYFEKI</sequence>
<proteinExistence type="predicted"/>
<keyword evidence="2" id="KW-1185">Reference proteome</keyword>
<protein>
    <submittedName>
        <fullName evidence="1">Beta-lactamase/transpeptidase-like protein</fullName>
    </submittedName>
</protein>
<evidence type="ECO:0000313" key="2">
    <source>
        <dbReference type="Proteomes" id="UP000308600"/>
    </source>
</evidence>